<proteinExistence type="predicted"/>
<reference evidence="1" key="1">
    <citation type="submission" date="2018-06" db="EMBL/GenBank/DDBJ databases">
        <authorList>
            <person name="Zhirakovskaya E."/>
        </authorList>
    </citation>
    <scope>NUCLEOTIDE SEQUENCE</scope>
</reference>
<dbReference type="AlphaFoldDB" id="A0A3B1C2I9"/>
<organism evidence="1">
    <name type="scientific">hydrothermal vent metagenome</name>
    <dbReference type="NCBI Taxonomy" id="652676"/>
    <lineage>
        <taxon>unclassified sequences</taxon>
        <taxon>metagenomes</taxon>
        <taxon>ecological metagenomes</taxon>
    </lineage>
</organism>
<evidence type="ECO:0000313" key="1">
    <source>
        <dbReference type="EMBL" id="VAX18234.1"/>
    </source>
</evidence>
<sequence length="34" mass="4144">MLELKYFYVIENIQYIVSTKKSDPIYGFFVLYSM</sequence>
<name>A0A3B1C2I9_9ZZZZ</name>
<gene>
    <name evidence="1" type="ORF">MNBD_NITROSPINAE04-553</name>
</gene>
<accession>A0A3B1C2I9</accession>
<dbReference type="EMBL" id="UOGA01000119">
    <property type="protein sequence ID" value="VAX18234.1"/>
    <property type="molecule type" value="Genomic_DNA"/>
</dbReference>
<protein>
    <submittedName>
        <fullName evidence="1">Uncharacterized protein</fullName>
    </submittedName>
</protein>